<dbReference type="Proteomes" id="UP000050741">
    <property type="component" value="Unassembled WGS sequence"/>
</dbReference>
<sequence length="123" mass="13770">MFTGRRLTALSAEQKFAIFGRTTETAIKNKKLDNSEKRTKITKEKIPAGEMVTCQKSSSSSSVTMDVYFAGKGALLTRKDSPNRKVMGEASPSRHEQVDHVGDQKRTRHKAKKRRRGDGTDEI</sequence>
<evidence type="ECO:0000313" key="2">
    <source>
        <dbReference type="Proteomes" id="UP000050741"/>
    </source>
</evidence>
<reference evidence="2" key="1">
    <citation type="submission" date="2014-05" db="EMBL/GenBank/DDBJ databases">
        <title>The genome and life-stage specific transcriptomes of Globodera pallida elucidate key aspects of plant parasitism by a cyst nematode.</title>
        <authorList>
            <person name="Cotton J.A."/>
            <person name="Lilley C.J."/>
            <person name="Jones L.M."/>
            <person name="Kikuchi T."/>
            <person name="Reid A.J."/>
            <person name="Thorpe P."/>
            <person name="Tsai I.J."/>
            <person name="Beasley H."/>
            <person name="Blok V."/>
            <person name="Cock P.J.A."/>
            <person name="Van den Akker S.E."/>
            <person name="Holroyd N."/>
            <person name="Hunt M."/>
            <person name="Mantelin S."/>
            <person name="Naghra H."/>
            <person name="Pain A."/>
            <person name="Palomares-Rius J.E."/>
            <person name="Zarowiecki M."/>
            <person name="Berriman M."/>
            <person name="Jones J.T."/>
            <person name="Urwin P.E."/>
        </authorList>
    </citation>
    <scope>NUCLEOTIDE SEQUENCE [LARGE SCALE GENOMIC DNA]</scope>
    <source>
        <strain evidence="2">Lindley</strain>
    </source>
</reference>
<evidence type="ECO:0000313" key="3">
    <source>
        <dbReference type="WBParaSite" id="GPLIN_000058500"/>
    </source>
</evidence>
<dbReference type="AlphaFoldDB" id="A0A183BJ06"/>
<name>A0A183BJ06_GLOPA</name>
<protein>
    <submittedName>
        <fullName evidence="3">Uncharacterized protein</fullName>
    </submittedName>
</protein>
<organism evidence="2 3">
    <name type="scientific">Globodera pallida</name>
    <name type="common">Potato cyst nematode worm</name>
    <name type="synonym">Heterodera pallida</name>
    <dbReference type="NCBI Taxonomy" id="36090"/>
    <lineage>
        <taxon>Eukaryota</taxon>
        <taxon>Metazoa</taxon>
        <taxon>Ecdysozoa</taxon>
        <taxon>Nematoda</taxon>
        <taxon>Chromadorea</taxon>
        <taxon>Rhabditida</taxon>
        <taxon>Tylenchina</taxon>
        <taxon>Tylenchomorpha</taxon>
        <taxon>Tylenchoidea</taxon>
        <taxon>Heteroderidae</taxon>
        <taxon>Heteroderinae</taxon>
        <taxon>Globodera</taxon>
    </lineage>
</organism>
<feature type="compositionally biased region" description="Basic and acidic residues" evidence="1">
    <location>
        <begin position="78"/>
        <end position="105"/>
    </location>
</feature>
<feature type="region of interest" description="Disordered" evidence="1">
    <location>
        <begin position="78"/>
        <end position="123"/>
    </location>
</feature>
<evidence type="ECO:0000256" key="1">
    <source>
        <dbReference type="SAM" id="MobiDB-lite"/>
    </source>
</evidence>
<feature type="compositionally biased region" description="Basic residues" evidence="1">
    <location>
        <begin position="106"/>
        <end position="116"/>
    </location>
</feature>
<proteinExistence type="predicted"/>
<keyword evidence="2" id="KW-1185">Reference proteome</keyword>
<dbReference type="WBParaSite" id="GPLIN_000058500">
    <property type="protein sequence ID" value="GPLIN_000058500"/>
    <property type="gene ID" value="GPLIN_000058500"/>
</dbReference>
<reference evidence="3" key="2">
    <citation type="submission" date="2016-06" db="UniProtKB">
        <authorList>
            <consortium name="WormBaseParasite"/>
        </authorList>
    </citation>
    <scope>IDENTIFICATION</scope>
</reference>
<accession>A0A183BJ06</accession>